<dbReference type="InterPro" id="IPR035892">
    <property type="entry name" value="C2_domain_sf"/>
</dbReference>
<gene>
    <name evidence="2" type="primary">ORF45546</name>
</gene>
<dbReference type="Gene3D" id="2.60.40.150">
    <property type="entry name" value="C2 domain"/>
    <property type="match status" value="1"/>
</dbReference>
<organism evidence="2">
    <name type="scientific">Arion vulgaris</name>
    <dbReference type="NCBI Taxonomy" id="1028688"/>
    <lineage>
        <taxon>Eukaryota</taxon>
        <taxon>Metazoa</taxon>
        <taxon>Spiralia</taxon>
        <taxon>Lophotrochozoa</taxon>
        <taxon>Mollusca</taxon>
        <taxon>Gastropoda</taxon>
        <taxon>Heterobranchia</taxon>
        <taxon>Euthyneura</taxon>
        <taxon>Panpulmonata</taxon>
        <taxon>Eupulmonata</taxon>
        <taxon>Stylommatophora</taxon>
        <taxon>Helicina</taxon>
        <taxon>Arionoidea</taxon>
        <taxon>Arionidae</taxon>
        <taxon>Arion</taxon>
    </lineage>
</organism>
<protein>
    <submittedName>
        <fullName evidence="2">Uncharacterized protein</fullName>
    </submittedName>
</protein>
<proteinExistence type="predicted"/>
<sequence length="211" mass="22195">MTDTGALPQYSTDLVSDNGADMNPVTTSPLYFSVLATATVPSSAFSHQAPKSLPTNNLVEAALPLNNSNEVLIKTANNSSLTTSTLSSRHGHTLESIPNPPLSPISESSSGVGNNLSCGNTRSVSAAVSDESVAGDSGVFEASVRRTGHIDKVLECNLESAQIQIKLKYEGLERKLLVGIEQARNLAVLPFHKDSSVCITAALLPDQTMCQ</sequence>
<feature type="region of interest" description="Disordered" evidence="1">
    <location>
        <begin position="82"/>
        <end position="114"/>
    </location>
</feature>
<accession>A0A0B6Z4E5</accession>
<dbReference type="EMBL" id="HACG01015710">
    <property type="protein sequence ID" value="CEK62575.1"/>
    <property type="molecule type" value="Transcribed_RNA"/>
</dbReference>
<feature type="non-terminal residue" evidence="2">
    <location>
        <position position="211"/>
    </location>
</feature>
<name>A0A0B6Z4E5_9EUPU</name>
<dbReference type="AlphaFoldDB" id="A0A0B6Z4E5"/>
<evidence type="ECO:0000313" key="2">
    <source>
        <dbReference type="EMBL" id="CEK62575.1"/>
    </source>
</evidence>
<reference evidence="2" key="1">
    <citation type="submission" date="2014-12" db="EMBL/GenBank/DDBJ databases">
        <title>Insight into the proteome of Arion vulgaris.</title>
        <authorList>
            <person name="Aradska J."/>
            <person name="Bulat T."/>
            <person name="Smidak R."/>
            <person name="Sarate P."/>
            <person name="Gangsoo J."/>
            <person name="Sialana F."/>
            <person name="Bilban M."/>
            <person name="Lubec G."/>
        </authorList>
    </citation>
    <scope>NUCLEOTIDE SEQUENCE</scope>
    <source>
        <tissue evidence="2">Skin</tissue>
    </source>
</reference>
<feature type="compositionally biased region" description="Polar residues" evidence="1">
    <location>
        <begin position="105"/>
        <end position="114"/>
    </location>
</feature>
<evidence type="ECO:0000256" key="1">
    <source>
        <dbReference type="SAM" id="MobiDB-lite"/>
    </source>
</evidence>